<keyword evidence="1" id="KW-1185">Reference proteome</keyword>
<protein>
    <submittedName>
        <fullName evidence="2">E3 ubiquitin-protein ligase TRIM11-like</fullName>
    </submittedName>
</protein>
<evidence type="ECO:0000313" key="1">
    <source>
        <dbReference type="Proteomes" id="UP000694850"/>
    </source>
</evidence>
<gene>
    <name evidence="2" type="primary">LOC103209038</name>
</gene>
<organism evidence="1 2">
    <name type="scientific">Orycteropus afer afer</name>
    <dbReference type="NCBI Taxonomy" id="1230840"/>
    <lineage>
        <taxon>Eukaryota</taxon>
        <taxon>Metazoa</taxon>
        <taxon>Chordata</taxon>
        <taxon>Craniata</taxon>
        <taxon>Vertebrata</taxon>
        <taxon>Euteleostomi</taxon>
        <taxon>Mammalia</taxon>
        <taxon>Eutheria</taxon>
        <taxon>Afrotheria</taxon>
        <taxon>Tubulidentata</taxon>
        <taxon>Orycteropodidae</taxon>
        <taxon>Orycteropus</taxon>
    </lineage>
</organism>
<proteinExistence type="predicted"/>
<evidence type="ECO:0000313" key="2">
    <source>
        <dbReference type="RefSeq" id="XP_042638746.1"/>
    </source>
</evidence>
<sequence length="491" mass="54866">MAERSLARDLQEEATCPICLDLFCEPVSLGCGHNFCRACVDSSRGVGDAPFPCPECREPCAPRSLRPNRPLGRVAAALGRLGPAQGPGGQCDLCTEHLEPLKLFCQDDHSPICVVCDRSREHRDHRVAPLEEVAQTYRETFPKILEELRKEMKKALKLQAEGVKTSEAWQVKVQECKQMTISEFEKFRKLLAEEELQVLEKLEEEEVAMMQVLRQEEHTLTGQSHAVEELISELEGRSKLPALGLLQGLGEILSRVKHLELHPPKPISMDIKTVCRVPGLMETLRRFQVVVTLDPESAHPRLTLSEDRRAVLQAQPWHGQPCAELLFRSFPSVLGSEHLSAGRHYWEVEVTDGRSWFLGVCKEDANRKNSSTWTPDHGFWTKGDLIPAGAFSSQKMPHPRVGVFLDYEAGELSFYNVNEESHIYTFPRACFPGPLRPIFIVRSWCQTCLTICPKQENSTKDVPPAGGGKPLEASLGVSSKPSLFVFGNASA</sequence>
<accession>A0AC54ZER5</accession>
<name>A0AC54ZER5_ORYAF</name>
<dbReference type="RefSeq" id="XP_042638746.1">
    <property type="nucleotide sequence ID" value="XM_042782812.1"/>
</dbReference>
<reference evidence="2" key="1">
    <citation type="submission" date="2025-08" db="UniProtKB">
        <authorList>
            <consortium name="RefSeq"/>
        </authorList>
    </citation>
    <scope>IDENTIFICATION</scope>
</reference>
<dbReference type="Proteomes" id="UP000694850">
    <property type="component" value="Unplaced"/>
</dbReference>